<evidence type="ECO:0000256" key="2">
    <source>
        <dbReference type="ARBA" id="ARBA00014937"/>
    </source>
</evidence>
<dbReference type="GO" id="GO:0070682">
    <property type="term" value="P:proteasome regulatory particle assembly"/>
    <property type="evidence" value="ECO:0007669"/>
    <property type="project" value="InterPro"/>
</dbReference>
<dbReference type="SUPFAM" id="SSF50156">
    <property type="entry name" value="PDZ domain-like"/>
    <property type="match status" value="1"/>
</dbReference>
<reference evidence="6" key="1">
    <citation type="submission" date="2016-12" db="EMBL/GenBank/DDBJ databases">
        <title>An insight into the sialome and mialome of the sand fly, Nyssomyia neivai.</title>
        <authorList>
            <person name="Sebastian V."/>
            <person name="Goulart T.M."/>
            <person name="Oliveira W."/>
            <person name="Calvo E."/>
            <person name="Oliveira L.F."/>
            <person name="Pinto M.C."/>
            <person name="Rosselino A.M."/>
            <person name="Ribeiro J.M."/>
        </authorList>
    </citation>
    <scope>NUCLEOTIDE SEQUENCE</scope>
</reference>
<feature type="domain" description="PDZ" evidence="5">
    <location>
        <begin position="116"/>
        <end position="195"/>
    </location>
</feature>
<evidence type="ECO:0000256" key="1">
    <source>
        <dbReference type="ARBA" id="ARBA00005256"/>
    </source>
</evidence>
<dbReference type="InterPro" id="IPR001478">
    <property type="entry name" value="PDZ"/>
</dbReference>
<sequence length="225" mass="24797">MVVPSGNTMKKEEVLKLMEEKTKLEQKLADFNLILETNNVGMDEQLVDADGFPRSDIDVHQVRAARHGIIMTRNDLKELMAQIEKGLEHYFAEQRLNGAAASSSGTSTTTKLANYTENGAVSVPARDTPAVQPSICKVNLVAPGGPAEQAGFRVGDEVVEFGTLNATNFRELTQIADIVKNHQNSVIKVQIRRHNRLLPLELIPRVWSGRGLLGCNVIPMDSIER</sequence>
<dbReference type="Gene3D" id="2.30.42.10">
    <property type="match status" value="1"/>
</dbReference>
<protein>
    <recommendedName>
        <fullName evidence="2">26S proteasome non-ATPase regulatory subunit 9</fullName>
    </recommendedName>
    <alternativeName>
        <fullName evidence="4">26S proteasome regulatory subunit p27</fullName>
    </alternativeName>
</protein>
<dbReference type="PANTHER" id="PTHR12651">
    <property type="entry name" value="26S PROTEASOME NON-ATPASE REGULATORY SUBUNIT 9"/>
    <property type="match status" value="1"/>
</dbReference>
<dbReference type="GO" id="GO:0005737">
    <property type="term" value="C:cytoplasm"/>
    <property type="evidence" value="ECO:0007669"/>
    <property type="project" value="TreeGrafter"/>
</dbReference>
<dbReference type="InterPro" id="IPR036034">
    <property type="entry name" value="PDZ_sf"/>
</dbReference>
<evidence type="ECO:0000256" key="4">
    <source>
        <dbReference type="ARBA" id="ARBA00030007"/>
    </source>
</evidence>
<dbReference type="EMBL" id="GFDF01004516">
    <property type="protein sequence ID" value="JAV09568.1"/>
    <property type="molecule type" value="Transcribed_RNA"/>
</dbReference>
<organism evidence="6">
    <name type="scientific">Nyssomyia neivai</name>
    <dbReference type="NCBI Taxonomy" id="330878"/>
    <lineage>
        <taxon>Eukaryota</taxon>
        <taxon>Metazoa</taxon>
        <taxon>Ecdysozoa</taxon>
        <taxon>Arthropoda</taxon>
        <taxon>Hexapoda</taxon>
        <taxon>Insecta</taxon>
        <taxon>Pterygota</taxon>
        <taxon>Neoptera</taxon>
        <taxon>Endopterygota</taxon>
        <taxon>Diptera</taxon>
        <taxon>Nematocera</taxon>
        <taxon>Psychodoidea</taxon>
        <taxon>Psychodidae</taxon>
        <taxon>Nyssomyia</taxon>
    </lineage>
</organism>
<evidence type="ECO:0000256" key="3">
    <source>
        <dbReference type="ARBA" id="ARBA00023186"/>
    </source>
</evidence>
<dbReference type="PANTHER" id="PTHR12651:SF1">
    <property type="entry name" value="26S PROTEASOME NON-ATPASE REGULATORY SUBUNIT 9"/>
    <property type="match status" value="1"/>
</dbReference>
<dbReference type="GO" id="GO:0000502">
    <property type="term" value="C:proteasome complex"/>
    <property type="evidence" value="ECO:0007669"/>
    <property type="project" value="UniProtKB-KW"/>
</dbReference>
<name>A0A1L8DSX9_9DIPT</name>
<dbReference type="Pfam" id="PF18265">
    <property type="entry name" value="Nas2_N"/>
    <property type="match status" value="1"/>
</dbReference>
<dbReference type="Pfam" id="PF17820">
    <property type="entry name" value="PDZ_6"/>
    <property type="match status" value="1"/>
</dbReference>
<keyword evidence="6" id="KW-0647">Proteasome</keyword>
<accession>A0A1L8DSX9</accession>
<dbReference type="GO" id="GO:0005634">
    <property type="term" value="C:nucleus"/>
    <property type="evidence" value="ECO:0007669"/>
    <property type="project" value="TreeGrafter"/>
</dbReference>
<dbReference type="InterPro" id="IPR041489">
    <property type="entry name" value="PDZ_6"/>
</dbReference>
<dbReference type="AlphaFoldDB" id="A0A1L8DSX9"/>
<dbReference type="Gene3D" id="6.10.140.1710">
    <property type="match status" value="1"/>
</dbReference>
<comment type="similarity">
    <text evidence="1">Belongs to the proteasome subunit p27 family.</text>
</comment>
<dbReference type="InterPro" id="IPR040815">
    <property type="entry name" value="Nas2_N"/>
</dbReference>
<dbReference type="SMART" id="SM00228">
    <property type="entry name" value="PDZ"/>
    <property type="match status" value="1"/>
</dbReference>
<keyword evidence="3" id="KW-0143">Chaperone</keyword>
<dbReference type="FunFam" id="2.30.42.10:FF:000107">
    <property type="entry name" value="26S proteasome non-ATPase regulatory subunit 9"/>
    <property type="match status" value="1"/>
</dbReference>
<proteinExistence type="inferred from homology"/>
<evidence type="ECO:0000313" key="6">
    <source>
        <dbReference type="EMBL" id="JAV09568.1"/>
    </source>
</evidence>
<evidence type="ECO:0000259" key="5">
    <source>
        <dbReference type="SMART" id="SM00228"/>
    </source>
</evidence>
<dbReference type="InterPro" id="IPR035269">
    <property type="entry name" value="PSMD9"/>
</dbReference>